<sequence>MPSVSDRPVKRSIRRNELREIVPLADSTIYEMEQRGEFPRRFALSPRCVVWDLAEVEAWLESRRTRPIPRAKHPDVAQRKFRPVKGQGRAQA</sequence>
<dbReference type="Gene3D" id="1.10.238.160">
    <property type="match status" value="1"/>
</dbReference>
<gene>
    <name evidence="2" type="ORF">EV666_1046</name>
</gene>
<feature type="region of interest" description="Disordered" evidence="1">
    <location>
        <begin position="67"/>
        <end position="92"/>
    </location>
</feature>
<dbReference type="RefSeq" id="WP_121583338.1">
    <property type="nucleotide sequence ID" value="NZ_JBHUNN010000002.1"/>
</dbReference>
<dbReference type="InterPro" id="IPR052931">
    <property type="entry name" value="Prophage_regulatory_activator"/>
</dbReference>
<protein>
    <submittedName>
        <fullName evidence="2">AlpA family transcriptional regulator</fullName>
    </submittedName>
</protein>
<name>A0A4R2GVC8_9HYPH</name>
<evidence type="ECO:0000313" key="3">
    <source>
        <dbReference type="Proteomes" id="UP000294881"/>
    </source>
</evidence>
<dbReference type="EMBL" id="SLWL01000004">
    <property type="protein sequence ID" value="TCO14056.1"/>
    <property type="molecule type" value="Genomic_DNA"/>
</dbReference>
<dbReference type="InterPro" id="IPR009061">
    <property type="entry name" value="DNA-bd_dom_put_sf"/>
</dbReference>
<organism evidence="2 3">
    <name type="scientific">Camelimonas lactis</name>
    <dbReference type="NCBI Taxonomy" id="659006"/>
    <lineage>
        <taxon>Bacteria</taxon>
        <taxon>Pseudomonadati</taxon>
        <taxon>Pseudomonadota</taxon>
        <taxon>Alphaproteobacteria</taxon>
        <taxon>Hyphomicrobiales</taxon>
        <taxon>Chelatococcaceae</taxon>
        <taxon>Camelimonas</taxon>
    </lineage>
</organism>
<evidence type="ECO:0000256" key="1">
    <source>
        <dbReference type="SAM" id="MobiDB-lite"/>
    </source>
</evidence>
<comment type="caution">
    <text evidence="2">The sequence shown here is derived from an EMBL/GenBank/DDBJ whole genome shotgun (WGS) entry which is preliminary data.</text>
</comment>
<dbReference type="Pfam" id="PF05930">
    <property type="entry name" value="Phage_AlpA"/>
    <property type="match status" value="1"/>
</dbReference>
<proteinExistence type="predicted"/>
<dbReference type="OrthoDB" id="1525365at2"/>
<dbReference type="PANTHER" id="PTHR36154:SF1">
    <property type="entry name" value="DNA-BINDING TRANSCRIPTIONAL ACTIVATOR ALPA"/>
    <property type="match status" value="1"/>
</dbReference>
<reference evidence="2 3" key="1">
    <citation type="submission" date="2019-03" db="EMBL/GenBank/DDBJ databases">
        <title>Genomic Encyclopedia of Type Strains, Phase IV (KMG-IV): sequencing the most valuable type-strain genomes for metagenomic binning, comparative biology and taxonomic classification.</title>
        <authorList>
            <person name="Goeker M."/>
        </authorList>
    </citation>
    <scope>NUCLEOTIDE SEQUENCE [LARGE SCALE GENOMIC DNA]</scope>
    <source>
        <strain evidence="2 3">DSM 22958</strain>
    </source>
</reference>
<dbReference type="PANTHER" id="PTHR36154">
    <property type="entry name" value="DNA-BINDING TRANSCRIPTIONAL ACTIVATOR ALPA"/>
    <property type="match status" value="1"/>
</dbReference>
<dbReference type="SUPFAM" id="SSF46955">
    <property type="entry name" value="Putative DNA-binding domain"/>
    <property type="match status" value="1"/>
</dbReference>
<dbReference type="AlphaFoldDB" id="A0A4R2GVC8"/>
<evidence type="ECO:0000313" key="2">
    <source>
        <dbReference type="EMBL" id="TCO14056.1"/>
    </source>
</evidence>
<accession>A0A4R2GVC8</accession>
<keyword evidence="3" id="KW-1185">Reference proteome</keyword>
<dbReference type="InterPro" id="IPR010260">
    <property type="entry name" value="AlpA"/>
</dbReference>
<dbReference type="Proteomes" id="UP000294881">
    <property type="component" value="Unassembled WGS sequence"/>
</dbReference>